<feature type="domain" description="DUF2089" evidence="1">
    <location>
        <begin position="43"/>
        <end position="88"/>
    </location>
</feature>
<evidence type="ECO:0000259" key="1">
    <source>
        <dbReference type="Pfam" id="PF09862"/>
    </source>
</evidence>
<proteinExistence type="predicted"/>
<dbReference type="InterPro" id="IPR053957">
    <property type="entry name" value="DUF2089_Zn_ribbon"/>
</dbReference>
<reference evidence="3" key="1">
    <citation type="submission" date="2019-08" db="EMBL/GenBank/DDBJ databases">
        <authorList>
            <person name="Kucharzyk K."/>
            <person name="Murdoch R.W."/>
            <person name="Higgins S."/>
            <person name="Loffler F."/>
        </authorList>
    </citation>
    <scope>NUCLEOTIDE SEQUENCE</scope>
</reference>
<evidence type="ECO:0008006" key="4">
    <source>
        <dbReference type="Google" id="ProtNLM"/>
    </source>
</evidence>
<dbReference type="InterPro" id="IPR018658">
    <property type="entry name" value="DUF2089"/>
</dbReference>
<sequence>MKKEVLGKCPVCSKDLEVVKLNCKSCGTSIEGHFNLCRFCLITKEQKEFAEIFIKNRGNIKEIEREMGISYPTVKNKLENLIEALGYKSQPEEPEYKKDVLQKLYNGEITAEEAIKMMND</sequence>
<dbReference type="AlphaFoldDB" id="A0A645IJA0"/>
<gene>
    <name evidence="3" type="ORF">SDC9_195005</name>
</gene>
<dbReference type="Pfam" id="PF22747">
    <property type="entry name" value="Zn_ribbon_DUF2089"/>
    <property type="match status" value="1"/>
</dbReference>
<organism evidence="3">
    <name type="scientific">bioreactor metagenome</name>
    <dbReference type="NCBI Taxonomy" id="1076179"/>
    <lineage>
        <taxon>unclassified sequences</taxon>
        <taxon>metagenomes</taxon>
        <taxon>ecological metagenomes</taxon>
    </lineage>
</organism>
<dbReference type="Pfam" id="PF09862">
    <property type="entry name" value="DUF2089"/>
    <property type="match status" value="1"/>
</dbReference>
<name>A0A645IJA0_9ZZZZ</name>
<accession>A0A645IJA0</accession>
<feature type="domain" description="DUF2089" evidence="2">
    <location>
        <begin position="9"/>
        <end position="40"/>
    </location>
</feature>
<evidence type="ECO:0000313" key="3">
    <source>
        <dbReference type="EMBL" id="MPN47403.1"/>
    </source>
</evidence>
<evidence type="ECO:0000259" key="2">
    <source>
        <dbReference type="Pfam" id="PF22747"/>
    </source>
</evidence>
<dbReference type="EMBL" id="VSSQ01108874">
    <property type="protein sequence ID" value="MPN47403.1"/>
    <property type="molecule type" value="Genomic_DNA"/>
</dbReference>
<protein>
    <recommendedName>
        <fullName evidence="4">DUF2089 domain-containing protein</fullName>
    </recommendedName>
</protein>
<comment type="caution">
    <text evidence="3">The sequence shown here is derived from an EMBL/GenBank/DDBJ whole genome shotgun (WGS) entry which is preliminary data.</text>
</comment>